<accession>A0A235BR77</accession>
<proteinExistence type="predicted"/>
<reference evidence="2 3" key="1">
    <citation type="submission" date="2017-07" db="EMBL/GenBank/DDBJ databases">
        <title>Recovery of genomes from metagenomes via a dereplication, aggregation, and scoring strategy.</title>
        <authorList>
            <person name="Sieber C.M."/>
            <person name="Probst A.J."/>
            <person name="Sharrar A."/>
            <person name="Thomas B.C."/>
            <person name="Hess M."/>
            <person name="Tringe S.G."/>
            <person name="Banfield J.F."/>
        </authorList>
    </citation>
    <scope>NUCLEOTIDE SEQUENCE [LARGE SCALE GENOMIC DNA]</scope>
    <source>
        <strain evidence="2">JGI_Cruoil_03_44_89</strain>
    </source>
</reference>
<comment type="caution">
    <text evidence="2">The sequence shown here is derived from an EMBL/GenBank/DDBJ whole genome shotgun (WGS) entry which is preliminary data.</text>
</comment>
<name>A0A235BR77_UNCW3</name>
<feature type="compositionally biased region" description="Basic residues" evidence="1">
    <location>
        <begin position="1"/>
        <end position="19"/>
    </location>
</feature>
<organism evidence="2 3">
    <name type="scientific">candidate division WOR-3 bacterium JGI_Cruoil_03_44_89</name>
    <dbReference type="NCBI Taxonomy" id="1973748"/>
    <lineage>
        <taxon>Bacteria</taxon>
        <taxon>Bacteria division WOR-3</taxon>
    </lineage>
</organism>
<feature type="region of interest" description="Disordered" evidence="1">
    <location>
        <begin position="1"/>
        <end position="22"/>
    </location>
</feature>
<sequence>MKKYRRNHRGHRGNIKHQKSNLPAVGRYQNDISKFKNALGSLCALWFKRWDKEIGFTYLPTGKIRGHSPRLWRGREGRNKDLS</sequence>
<gene>
    <name evidence="2" type="ORF">CH333_07365</name>
</gene>
<evidence type="ECO:0000313" key="2">
    <source>
        <dbReference type="EMBL" id="OYD14716.1"/>
    </source>
</evidence>
<evidence type="ECO:0000256" key="1">
    <source>
        <dbReference type="SAM" id="MobiDB-lite"/>
    </source>
</evidence>
<dbReference type="AlphaFoldDB" id="A0A235BR77"/>
<dbReference type="Proteomes" id="UP000215215">
    <property type="component" value="Unassembled WGS sequence"/>
</dbReference>
<evidence type="ECO:0000313" key="3">
    <source>
        <dbReference type="Proteomes" id="UP000215215"/>
    </source>
</evidence>
<dbReference type="EMBL" id="NOZQ01000163">
    <property type="protein sequence ID" value="OYD14716.1"/>
    <property type="molecule type" value="Genomic_DNA"/>
</dbReference>
<protein>
    <submittedName>
        <fullName evidence="2">Uncharacterized protein</fullName>
    </submittedName>
</protein>